<dbReference type="Proteomes" id="UP000762676">
    <property type="component" value="Unassembled WGS sequence"/>
</dbReference>
<keyword evidence="3" id="KW-1185">Reference proteome</keyword>
<name>A0AAV4FDE1_9GAST</name>
<evidence type="ECO:0000313" key="2">
    <source>
        <dbReference type="EMBL" id="GFR70901.1"/>
    </source>
</evidence>
<dbReference type="AlphaFoldDB" id="A0AAV4FDE1"/>
<evidence type="ECO:0000313" key="3">
    <source>
        <dbReference type="Proteomes" id="UP000762676"/>
    </source>
</evidence>
<comment type="caution">
    <text evidence="2">The sequence shown here is derived from an EMBL/GenBank/DDBJ whole genome shotgun (WGS) entry which is preliminary data.</text>
</comment>
<gene>
    <name evidence="2" type="ORF">ElyMa_003798800</name>
</gene>
<proteinExistence type="predicted"/>
<dbReference type="EMBL" id="BMAT01007760">
    <property type="protein sequence ID" value="GFR70901.1"/>
    <property type="molecule type" value="Genomic_DNA"/>
</dbReference>
<accession>A0AAV4FDE1</accession>
<evidence type="ECO:0000256" key="1">
    <source>
        <dbReference type="SAM" id="MobiDB-lite"/>
    </source>
</evidence>
<organism evidence="2 3">
    <name type="scientific">Elysia marginata</name>
    <dbReference type="NCBI Taxonomy" id="1093978"/>
    <lineage>
        <taxon>Eukaryota</taxon>
        <taxon>Metazoa</taxon>
        <taxon>Spiralia</taxon>
        <taxon>Lophotrochozoa</taxon>
        <taxon>Mollusca</taxon>
        <taxon>Gastropoda</taxon>
        <taxon>Heterobranchia</taxon>
        <taxon>Euthyneura</taxon>
        <taxon>Panpulmonata</taxon>
        <taxon>Sacoglossa</taxon>
        <taxon>Placobranchoidea</taxon>
        <taxon>Plakobranchidae</taxon>
        <taxon>Elysia</taxon>
    </lineage>
</organism>
<feature type="region of interest" description="Disordered" evidence="1">
    <location>
        <begin position="1"/>
        <end position="22"/>
    </location>
</feature>
<sequence>MWHQSKEEENESQAGKIAPGTSGWMAVSTPSLLSTSHVLGVCRPCMNPQVSTGIHKIDDIQLVIRLRVKISNEMKFNFGETKSIDEPNSLLNFKVISETALWTIESVLPHCGVRSACEHHTQSHYPDIGPIRLNTKSIMPDTRRISYYDS</sequence>
<protein>
    <submittedName>
        <fullName evidence="2">Uncharacterized protein</fullName>
    </submittedName>
</protein>
<reference evidence="2 3" key="1">
    <citation type="journal article" date="2021" name="Elife">
        <title>Chloroplast acquisition without the gene transfer in kleptoplastic sea slugs, Plakobranchus ocellatus.</title>
        <authorList>
            <person name="Maeda T."/>
            <person name="Takahashi S."/>
            <person name="Yoshida T."/>
            <person name="Shimamura S."/>
            <person name="Takaki Y."/>
            <person name="Nagai Y."/>
            <person name="Toyoda A."/>
            <person name="Suzuki Y."/>
            <person name="Arimoto A."/>
            <person name="Ishii H."/>
            <person name="Satoh N."/>
            <person name="Nishiyama T."/>
            <person name="Hasebe M."/>
            <person name="Maruyama T."/>
            <person name="Minagawa J."/>
            <person name="Obokata J."/>
            <person name="Shigenobu S."/>
        </authorList>
    </citation>
    <scope>NUCLEOTIDE SEQUENCE [LARGE SCALE GENOMIC DNA]</scope>
</reference>